<dbReference type="GO" id="GO:0055070">
    <property type="term" value="P:copper ion homeostasis"/>
    <property type="evidence" value="ECO:0007669"/>
    <property type="project" value="InterPro"/>
</dbReference>
<keyword evidence="2" id="KW-1185">Reference proteome</keyword>
<dbReference type="OrthoDB" id="4350157at2"/>
<name>A0A1G7U191_PSEOR</name>
<dbReference type="Proteomes" id="UP000198967">
    <property type="component" value="Unassembled WGS sequence"/>
</dbReference>
<proteinExistence type="predicted"/>
<dbReference type="InterPro" id="IPR021522">
    <property type="entry name" value="MctB"/>
</dbReference>
<reference evidence="1 2" key="1">
    <citation type="submission" date="2016-10" db="EMBL/GenBank/DDBJ databases">
        <authorList>
            <person name="de Groot N.N."/>
        </authorList>
    </citation>
    <scope>NUCLEOTIDE SEQUENCE [LARGE SCALE GENOMIC DNA]</scope>
    <source>
        <strain evidence="1 2">CGMCC 4.3143</strain>
    </source>
</reference>
<dbReference type="RefSeq" id="WP_093086245.1">
    <property type="nucleotide sequence ID" value="NZ_FNBE01000011.1"/>
</dbReference>
<gene>
    <name evidence="1" type="ORF">SAMN05216377_111206</name>
</gene>
<protein>
    <submittedName>
        <fullName evidence="1">Copper transport outer membrane protein, MctB</fullName>
    </submittedName>
</protein>
<accession>A0A1G7U191</accession>
<dbReference type="AlphaFoldDB" id="A0A1G7U191"/>
<dbReference type="EMBL" id="FNBE01000011">
    <property type="protein sequence ID" value="SDG41372.1"/>
    <property type="molecule type" value="Genomic_DNA"/>
</dbReference>
<dbReference type="GO" id="GO:0016020">
    <property type="term" value="C:membrane"/>
    <property type="evidence" value="ECO:0007669"/>
    <property type="project" value="InterPro"/>
</dbReference>
<evidence type="ECO:0000313" key="2">
    <source>
        <dbReference type="Proteomes" id="UP000198967"/>
    </source>
</evidence>
<dbReference type="STRING" id="366584.SAMN05216377_111206"/>
<dbReference type="Pfam" id="PF11382">
    <property type="entry name" value="MctB"/>
    <property type="match status" value="1"/>
</dbReference>
<organism evidence="1 2">
    <name type="scientific">Pseudonocardia oroxyli</name>
    <dbReference type="NCBI Taxonomy" id="366584"/>
    <lineage>
        <taxon>Bacteria</taxon>
        <taxon>Bacillati</taxon>
        <taxon>Actinomycetota</taxon>
        <taxon>Actinomycetes</taxon>
        <taxon>Pseudonocardiales</taxon>
        <taxon>Pseudonocardiaceae</taxon>
        <taxon>Pseudonocardia</taxon>
    </lineage>
</organism>
<sequence>MISLKYHAISLAGVFLALAVGVVLGASGLSDRLLAAVSTDRDSLSSQVDTLTAERDSLLDQQAAADQFAARVGPAAVAGSLTGRSVAIVQAGGDQSDQESVIRLIGQAGGTVTGSITLTDAVTDPARADQLNELAARLLPAGAQLPAASDTGSLAGGLLGSVMTTKNAATAGSAGAVWTGLADSGFVQPGTAPGPADMIVVLTGGAQQGSDAGDSAAVLARLAAELDRAGSGAVLAGRSGSASATGPVGVARAAGGSTAGLSTVDDVQTGTGRVATVLALKEQLDGKAGAYGSDRTASNGAVPTA</sequence>
<evidence type="ECO:0000313" key="1">
    <source>
        <dbReference type="EMBL" id="SDG41372.1"/>
    </source>
</evidence>